<reference evidence="4 5" key="1">
    <citation type="journal article" date="2014" name="Am. J. Bot.">
        <title>Genome assembly and annotation for red clover (Trifolium pratense; Fabaceae).</title>
        <authorList>
            <person name="Istvanek J."/>
            <person name="Jaros M."/>
            <person name="Krenek A."/>
            <person name="Repkova J."/>
        </authorList>
    </citation>
    <scope>NUCLEOTIDE SEQUENCE [LARGE SCALE GENOMIC DNA]</scope>
    <source>
        <strain evidence="5">cv. Tatra</strain>
        <tissue evidence="4">Young leaves</tissue>
    </source>
</reference>
<organism evidence="4 5">
    <name type="scientific">Trifolium pratense</name>
    <name type="common">Red clover</name>
    <dbReference type="NCBI Taxonomy" id="57577"/>
    <lineage>
        <taxon>Eukaryota</taxon>
        <taxon>Viridiplantae</taxon>
        <taxon>Streptophyta</taxon>
        <taxon>Embryophyta</taxon>
        <taxon>Tracheophyta</taxon>
        <taxon>Spermatophyta</taxon>
        <taxon>Magnoliopsida</taxon>
        <taxon>eudicotyledons</taxon>
        <taxon>Gunneridae</taxon>
        <taxon>Pentapetalae</taxon>
        <taxon>rosids</taxon>
        <taxon>fabids</taxon>
        <taxon>Fabales</taxon>
        <taxon>Fabaceae</taxon>
        <taxon>Papilionoideae</taxon>
        <taxon>50 kb inversion clade</taxon>
        <taxon>NPAAA clade</taxon>
        <taxon>Hologalegina</taxon>
        <taxon>IRL clade</taxon>
        <taxon>Trifolieae</taxon>
        <taxon>Trifolium</taxon>
    </lineage>
</organism>
<gene>
    <name evidence="4" type="ORF">L195_g013263</name>
</gene>
<keyword evidence="1" id="KW-0479">Metal-binding</keyword>
<evidence type="ECO:0000313" key="5">
    <source>
        <dbReference type="Proteomes" id="UP000236291"/>
    </source>
</evidence>
<evidence type="ECO:0000256" key="2">
    <source>
        <dbReference type="SAM" id="MobiDB-lite"/>
    </source>
</evidence>
<dbReference type="GO" id="GO:0003676">
    <property type="term" value="F:nucleic acid binding"/>
    <property type="evidence" value="ECO:0007669"/>
    <property type="project" value="InterPro"/>
</dbReference>
<dbReference type="InterPro" id="IPR001878">
    <property type="entry name" value="Znf_CCHC"/>
</dbReference>
<dbReference type="EMBL" id="ASHM01008611">
    <property type="protein sequence ID" value="PNY16540.1"/>
    <property type="molecule type" value="Genomic_DNA"/>
</dbReference>
<feature type="compositionally biased region" description="Basic residues" evidence="2">
    <location>
        <begin position="66"/>
        <end position="79"/>
    </location>
</feature>
<evidence type="ECO:0000259" key="3">
    <source>
        <dbReference type="PROSITE" id="PS50158"/>
    </source>
</evidence>
<protein>
    <submittedName>
        <fullName evidence="4">Retrovirus-related Pol polyprotein from transposon TNT 1-94</fullName>
    </submittedName>
</protein>
<feature type="domain" description="CCHC-type" evidence="3">
    <location>
        <begin position="87"/>
        <end position="102"/>
    </location>
</feature>
<dbReference type="Gene3D" id="4.10.60.10">
    <property type="entry name" value="Zinc finger, CCHC-type"/>
    <property type="match status" value="1"/>
</dbReference>
<dbReference type="PROSITE" id="PS50158">
    <property type="entry name" value="ZF_CCHC"/>
    <property type="match status" value="1"/>
</dbReference>
<dbReference type="InterPro" id="IPR036875">
    <property type="entry name" value="Znf_CCHC_sf"/>
</dbReference>
<feature type="region of interest" description="Disordered" evidence="2">
    <location>
        <begin position="33"/>
        <end position="81"/>
    </location>
</feature>
<reference evidence="4 5" key="2">
    <citation type="journal article" date="2017" name="Front. Plant Sci.">
        <title>Gene Classification and Mining of Molecular Markers Useful in Red Clover (Trifolium pratense) Breeding.</title>
        <authorList>
            <person name="Istvanek J."/>
            <person name="Dluhosova J."/>
            <person name="Dluhos P."/>
            <person name="Patkova L."/>
            <person name="Nedelnik J."/>
            <person name="Repkova J."/>
        </authorList>
    </citation>
    <scope>NUCLEOTIDE SEQUENCE [LARGE SCALE GENOMIC DNA]</scope>
    <source>
        <strain evidence="5">cv. Tatra</strain>
        <tissue evidence="4">Young leaves</tissue>
    </source>
</reference>
<comment type="caution">
    <text evidence="4">The sequence shown here is derived from an EMBL/GenBank/DDBJ whole genome shotgun (WGS) entry which is preliminary data.</text>
</comment>
<dbReference type="Proteomes" id="UP000236291">
    <property type="component" value="Unassembled WGS sequence"/>
</dbReference>
<dbReference type="Pfam" id="PF00098">
    <property type="entry name" value="zf-CCHC"/>
    <property type="match status" value="1"/>
</dbReference>
<proteinExistence type="predicted"/>
<feature type="non-terminal residue" evidence="4">
    <location>
        <position position="114"/>
    </location>
</feature>
<evidence type="ECO:0000313" key="4">
    <source>
        <dbReference type="EMBL" id="PNY16540.1"/>
    </source>
</evidence>
<dbReference type="GO" id="GO:0008270">
    <property type="term" value="F:zinc ion binding"/>
    <property type="evidence" value="ECO:0007669"/>
    <property type="project" value="UniProtKB-KW"/>
</dbReference>
<keyword evidence="1" id="KW-0863">Zinc-finger</keyword>
<accession>A0A2K3PMN6</accession>
<dbReference type="AlphaFoldDB" id="A0A2K3PMN6"/>
<sequence>MVTKFDYVVCSIVESNDVTTMSIDELQSSPIVHEGRMKKPSAKQHVNTEEQALKVSQGRGSGSGRGRGRNSNRGRGRGRQNKEMIECYNCHKLGHYQSECPDWEGNANYAEFYD</sequence>
<dbReference type="SUPFAM" id="SSF57756">
    <property type="entry name" value="Retrovirus zinc finger-like domains"/>
    <property type="match status" value="1"/>
</dbReference>
<dbReference type="SMART" id="SM00343">
    <property type="entry name" value="ZnF_C2HC"/>
    <property type="match status" value="1"/>
</dbReference>
<name>A0A2K3PMN6_TRIPR</name>
<keyword evidence="1" id="KW-0862">Zinc</keyword>
<evidence type="ECO:0000256" key="1">
    <source>
        <dbReference type="PROSITE-ProRule" id="PRU00047"/>
    </source>
</evidence>